<accession>A0AAW0J134</accession>
<evidence type="ECO:0000313" key="1">
    <source>
        <dbReference type="EMBL" id="KAK7820276.1"/>
    </source>
</evidence>
<comment type="caution">
    <text evidence="1">The sequence shown here is derived from an EMBL/GenBank/DDBJ whole genome shotgun (WGS) entry which is preliminary data.</text>
</comment>
<dbReference type="AlphaFoldDB" id="A0AAW0J134"/>
<dbReference type="Proteomes" id="UP000237347">
    <property type="component" value="Unassembled WGS sequence"/>
</dbReference>
<dbReference type="Gramene" id="rna-CFP56_25022">
    <property type="protein sequence ID" value="cds-POE45090.1"/>
    <property type="gene ID" value="gene-CFP56_25022"/>
</dbReference>
<evidence type="ECO:0000313" key="2">
    <source>
        <dbReference type="Proteomes" id="UP000237347"/>
    </source>
</evidence>
<protein>
    <submittedName>
        <fullName evidence="1">Uncharacterized protein</fullName>
    </submittedName>
</protein>
<proteinExistence type="predicted"/>
<reference evidence="1 2" key="1">
    <citation type="journal article" date="2018" name="Sci. Data">
        <title>The draft genome sequence of cork oak.</title>
        <authorList>
            <person name="Ramos A.M."/>
            <person name="Usie A."/>
            <person name="Barbosa P."/>
            <person name="Barros P.M."/>
            <person name="Capote T."/>
            <person name="Chaves I."/>
            <person name="Simoes F."/>
            <person name="Abreu I."/>
            <person name="Carrasquinho I."/>
            <person name="Faro C."/>
            <person name="Guimaraes J.B."/>
            <person name="Mendonca D."/>
            <person name="Nobrega F."/>
            <person name="Rodrigues L."/>
            <person name="Saibo N.J.M."/>
            <person name="Varela M.C."/>
            <person name="Egas C."/>
            <person name="Matos J."/>
            <person name="Miguel C.M."/>
            <person name="Oliveira M.M."/>
            <person name="Ricardo C.P."/>
            <person name="Goncalves S."/>
        </authorList>
    </citation>
    <scope>NUCLEOTIDE SEQUENCE [LARGE SCALE GENOMIC DNA]</scope>
    <source>
        <strain evidence="2">cv. HL8</strain>
    </source>
</reference>
<organism evidence="1 2">
    <name type="scientific">Quercus suber</name>
    <name type="common">Cork oak</name>
    <dbReference type="NCBI Taxonomy" id="58331"/>
    <lineage>
        <taxon>Eukaryota</taxon>
        <taxon>Viridiplantae</taxon>
        <taxon>Streptophyta</taxon>
        <taxon>Embryophyta</taxon>
        <taxon>Tracheophyta</taxon>
        <taxon>Spermatophyta</taxon>
        <taxon>Magnoliopsida</taxon>
        <taxon>eudicotyledons</taxon>
        <taxon>Gunneridae</taxon>
        <taxon>Pentapetalae</taxon>
        <taxon>rosids</taxon>
        <taxon>fabids</taxon>
        <taxon>Fagales</taxon>
        <taxon>Fagaceae</taxon>
        <taxon>Quercus</taxon>
    </lineage>
</organism>
<gene>
    <name evidence="1" type="ORF">CFP56_038984</name>
</gene>
<keyword evidence="2" id="KW-1185">Reference proteome</keyword>
<sequence>MEDTSPPRSRAALFLEQLREIDQEIKEFDILKEENKGKENHVVYNKRVSVSHGGPQMKQSLNLGSEKMMKAHTVLKRRGGVTNKVDGPINSPVLQKETLSPRETVVKHKEARVLAQTSTYGSLNTFILEGVRCISDNQLSHNNTLGKENIIGDSTVIKTNGGRCAETMDTWKCIPRESVEGKDRVSGEKAVGAKRKDVVPLKEIQQNIFNEKRSKMEVQVLTMGQLMAKHLGAAEVAKQPRRDQCVPLRR</sequence>
<name>A0AAW0J134_QUESU</name>
<dbReference type="EMBL" id="PKMF04000744">
    <property type="protein sequence ID" value="KAK7820276.1"/>
    <property type="molecule type" value="Genomic_DNA"/>
</dbReference>